<name>A0A4Q5HNI8_9BACT</name>
<dbReference type="AlphaFoldDB" id="A0A4Q5HNI8"/>
<evidence type="ECO:0000313" key="5">
    <source>
        <dbReference type="EMBL" id="KAA5403530.1"/>
    </source>
</evidence>
<sequence>MNFIRIDTMKKIMLQTILLCCLCLASCSDSEENRPVLPPDQEQEEPETPDRPHDYTELISKTSPVPAVYEQEAEQRGEVVRIDYDTHDYAEGTGAVRTNTAYVYLPYGYEEHTDRRYNVLYFVHGHYGTAASFFQDENGLLRKLLDHMTENGDMAPTIVVSPSYNYGNPTPNYVDADPYCEALPQELVNDLIPIVESRYRTYAESTDAAGLESSREHRAIGGFSMGAVTTWYALEHALDYFKFFMPVSADCWSLGEFAGMNRPAETAEYLAGIIRQSPYAGTGFYIWAASGTDDSAYRETLVQIEAMAQLTDVFPLSNLTFHEKDGARHEFRPMAEYLYNALPFFFPNGHNENTNTYGHLTTSNTVKDVVEHEAFSGFGQFILPAERRYDDDMPLANVASLLPYHNYVTGERAVETINTMIDYVNEGNRLFYNIYSDEDKRADARKNNTGLFFFRGEPGRPFAIVCPGGGFSYVGAIHEGFPLAIALSEMGYNAFSIQYRTGGAQVACEDLAQAIDFIMRHAEELQVSTEDYSLWGGSAGARMAAYLGSYSTQGFINATHERPATVIMGYTGHSEYTPDDPPTYVIIGEDDAIASPAIMRRRVENLQALGIDAEFHLLPDLRHGFGLGRGTTAEGWHEDAVRFWEKYISRKNGTSYRK</sequence>
<evidence type="ECO:0000313" key="7">
    <source>
        <dbReference type="Proteomes" id="UP000481616"/>
    </source>
</evidence>
<dbReference type="SUPFAM" id="SSF53474">
    <property type="entry name" value="alpha/beta-Hydrolases"/>
    <property type="match status" value="2"/>
</dbReference>
<dbReference type="PANTHER" id="PTHR48098:SF6">
    <property type="entry name" value="FERRI-BACILLIBACTIN ESTERASE BESA"/>
    <property type="match status" value="1"/>
</dbReference>
<feature type="domain" description="BD-FAE-like" evidence="3">
    <location>
        <begin position="483"/>
        <end position="553"/>
    </location>
</feature>
<accession>A0A4Q5HNI8</accession>
<evidence type="ECO:0000256" key="1">
    <source>
        <dbReference type="SAM" id="MobiDB-lite"/>
    </source>
</evidence>
<dbReference type="EMBL" id="VVYY01000015">
    <property type="protein sequence ID" value="KAA5395724.1"/>
    <property type="molecule type" value="Genomic_DNA"/>
</dbReference>
<dbReference type="Pfam" id="PF20434">
    <property type="entry name" value="BD-FAE"/>
    <property type="match status" value="1"/>
</dbReference>
<feature type="chain" id="PRO_5043194675" description="BD-FAE-like domain-containing protein" evidence="2">
    <location>
        <begin position="26"/>
        <end position="658"/>
    </location>
</feature>
<dbReference type="InterPro" id="IPR000801">
    <property type="entry name" value="Esterase-like"/>
</dbReference>
<gene>
    <name evidence="5" type="ORF">F2Y51_15585</name>
    <name evidence="4" type="ORF">F2Y58_16355</name>
</gene>
<dbReference type="Proteomes" id="UP000481616">
    <property type="component" value="Unassembled WGS sequence"/>
</dbReference>
<dbReference type="InterPro" id="IPR050583">
    <property type="entry name" value="Mycobacterial_A85_antigen"/>
</dbReference>
<dbReference type="InterPro" id="IPR029058">
    <property type="entry name" value="AB_hydrolase_fold"/>
</dbReference>
<evidence type="ECO:0000313" key="4">
    <source>
        <dbReference type="EMBL" id="KAA5395724.1"/>
    </source>
</evidence>
<comment type="caution">
    <text evidence="4">The sequence shown here is derived from an EMBL/GenBank/DDBJ whole genome shotgun (WGS) entry which is preliminary data.</text>
</comment>
<dbReference type="Gene3D" id="3.40.50.1820">
    <property type="entry name" value="alpha/beta hydrolase"/>
    <property type="match status" value="2"/>
</dbReference>
<proteinExistence type="predicted"/>
<dbReference type="EMBL" id="VVZA01000014">
    <property type="protein sequence ID" value="KAA5403530.1"/>
    <property type="molecule type" value="Genomic_DNA"/>
</dbReference>
<feature type="region of interest" description="Disordered" evidence="1">
    <location>
        <begin position="32"/>
        <end position="53"/>
    </location>
</feature>
<reference evidence="6 7" key="1">
    <citation type="journal article" date="2019" name="Nat. Med.">
        <title>A library of human gut bacterial isolates paired with longitudinal multiomics data enables mechanistic microbiome research.</title>
        <authorList>
            <person name="Poyet M."/>
            <person name="Groussin M."/>
            <person name="Gibbons S.M."/>
            <person name="Avila-Pacheco J."/>
            <person name="Jiang X."/>
            <person name="Kearney S.M."/>
            <person name="Perrotta A.R."/>
            <person name="Berdy B."/>
            <person name="Zhao S."/>
            <person name="Lieberman T.D."/>
            <person name="Swanson P.K."/>
            <person name="Smith M."/>
            <person name="Roesemann S."/>
            <person name="Alexander J.E."/>
            <person name="Rich S.A."/>
            <person name="Livny J."/>
            <person name="Vlamakis H."/>
            <person name="Clish C."/>
            <person name="Bullock K."/>
            <person name="Deik A."/>
            <person name="Scott J."/>
            <person name="Pierce K.A."/>
            <person name="Xavier R.J."/>
            <person name="Alm E.J."/>
        </authorList>
    </citation>
    <scope>NUCLEOTIDE SEQUENCE [LARGE SCALE GENOMIC DNA]</scope>
    <source>
        <strain evidence="4 7">BIOML-A1</strain>
        <strain evidence="5 6">BIOML-A4</strain>
    </source>
</reference>
<dbReference type="Pfam" id="PF00756">
    <property type="entry name" value="Esterase"/>
    <property type="match status" value="1"/>
</dbReference>
<evidence type="ECO:0000256" key="2">
    <source>
        <dbReference type="SAM" id="SignalP"/>
    </source>
</evidence>
<dbReference type="Proteomes" id="UP000441162">
    <property type="component" value="Unassembled WGS sequence"/>
</dbReference>
<evidence type="ECO:0000313" key="6">
    <source>
        <dbReference type="Proteomes" id="UP000441162"/>
    </source>
</evidence>
<protein>
    <recommendedName>
        <fullName evidence="3">BD-FAE-like domain-containing protein</fullName>
    </recommendedName>
</protein>
<evidence type="ECO:0000259" key="3">
    <source>
        <dbReference type="Pfam" id="PF20434"/>
    </source>
</evidence>
<feature type="signal peptide" evidence="2">
    <location>
        <begin position="1"/>
        <end position="25"/>
    </location>
</feature>
<dbReference type="PANTHER" id="PTHR48098">
    <property type="entry name" value="ENTEROCHELIN ESTERASE-RELATED"/>
    <property type="match status" value="1"/>
</dbReference>
<organism evidence="4 7">
    <name type="scientific">Phocaeicola dorei</name>
    <dbReference type="NCBI Taxonomy" id="357276"/>
    <lineage>
        <taxon>Bacteria</taxon>
        <taxon>Pseudomonadati</taxon>
        <taxon>Bacteroidota</taxon>
        <taxon>Bacteroidia</taxon>
        <taxon>Bacteroidales</taxon>
        <taxon>Bacteroidaceae</taxon>
        <taxon>Phocaeicola</taxon>
    </lineage>
</organism>
<keyword evidence="2" id="KW-0732">Signal</keyword>
<dbReference type="InterPro" id="IPR049492">
    <property type="entry name" value="BD-FAE-like_dom"/>
</dbReference>